<protein>
    <recommendedName>
        <fullName evidence="4">DUF885 domain-containing protein</fullName>
    </recommendedName>
</protein>
<keyword evidence="1" id="KW-1133">Transmembrane helix</keyword>
<feature type="transmembrane region" description="Helical" evidence="1">
    <location>
        <begin position="21"/>
        <end position="43"/>
    </location>
</feature>
<evidence type="ECO:0000256" key="1">
    <source>
        <dbReference type="SAM" id="Phobius"/>
    </source>
</evidence>
<dbReference type="Pfam" id="PF05960">
    <property type="entry name" value="DUF885"/>
    <property type="match status" value="1"/>
</dbReference>
<organism evidence="2 3">
    <name type="scientific">Porites lobata</name>
    <dbReference type="NCBI Taxonomy" id="104759"/>
    <lineage>
        <taxon>Eukaryota</taxon>
        <taxon>Metazoa</taxon>
        <taxon>Cnidaria</taxon>
        <taxon>Anthozoa</taxon>
        <taxon>Hexacorallia</taxon>
        <taxon>Scleractinia</taxon>
        <taxon>Fungiina</taxon>
        <taxon>Poritidae</taxon>
        <taxon>Porites</taxon>
    </lineage>
</organism>
<accession>A0ABN8NHH6</accession>
<reference evidence="2 3" key="1">
    <citation type="submission" date="2022-05" db="EMBL/GenBank/DDBJ databases">
        <authorList>
            <consortium name="Genoscope - CEA"/>
            <person name="William W."/>
        </authorList>
    </citation>
    <scope>NUCLEOTIDE SEQUENCE [LARGE SCALE GENOMIC DNA]</scope>
</reference>
<keyword evidence="1" id="KW-0472">Membrane</keyword>
<dbReference type="InterPro" id="IPR010281">
    <property type="entry name" value="DUF885"/>
</dbReference>
<comment type="caution">
    <text evidence="2">The sequence shown here is derived from an EMBL/GenBank/DDBJ whole genome shotgun (WGS) entry which is preliminary data.</text>
</comment>
<name>A0ABN8NHH6_9CNID</name>
<gene>
    <name evidence="2" type="ORF">PLOB_00018730</name>
</gene>
<sequence>MEIDDKKYVLKEVRPTSKTPYYIAIAAAVILCLVGIILVGIGGTELSKDEKVCSKGRSLKEAIKQSKPCDYSNEANRVGLDDFLKKVKSTYFKMRPNNVVYDPDSTPVSVRQTFSPYNAHPDAIRDRTDAARRLFKEAVNLEESVDSDKLKPREIKAIAQVKHFLQSNFGVPYDENYYAGDWMLGPNKFCWQPICYVGNDLKAHFSYESWGIRPKTLDDLNFVIDHLKQLNDSIMQYIENVKYGVKAGFVRSVEDCQDGLYSIQRAYIRISQDGPEGVLNETYTKNMRDSKWLDDLEKSASEELEKKYGKTVRASINEALVQFVGKPLDSLLKYLELEHSQYCVPSNISSGLATLPLSYIYKNGTNTGIKTTKTLPTGEALSGKEAYKMILPYFTTNQMTPDEVYELGERMLDQLYPRAVEIAKEITGNNDTDQAVEEFKKRLEEQSMFFNDEKIPENESNKDAFSKCTSMEAARIYCPKRYQAMLTWFDYVNTILSALAPKTNHMFHHTGNRQSTPNCPVLLVANFNPGTGSQSYSSSGKKCDRASHYRLPFFLKDMGPRYNAISVAAHEARPGHHTQVQGFRELFGDDCKGVISWLNSASYYTAFTEGWALYAENPLIAEETDTYDNDPLQLYGMLKWQVWRALRLMMDTGLHFRGMKRWQALKLFADKAWDKTDKAVKDVTRYQSVPGQATAYMIGQLKIWSIRNDTRKAVEEAGKTFNEKDFHYQVLSQGSSPLSYLESHMKKFAACVIDPDADGCEYVIGPPMKQTSDVMVSVDNKPVKPYQPRPYDEHYD</sequence>
<dbReference type="PANTHER" id="PTHR33361:SF2">
    <property type="entry name" value="DUF885 DOMAIN-CONTAINING PROTEIN"/>
    <property type="match status" value="1"/>
</dbReference>
<evidence type="ECO:0000313" key="3">
    <source>
        <dbReference type="Proteomes" id="UP001159405"/>
    </source>
</evidence>
<dbReference type="Proteomes" id="UP001159405">
    <property type="component" value="Unassembled WGS sequence"/>
</dbReference>
<dbReference type="EMBL" id="CALNXK010000022">
    <property type="protein sequence ID" value="CAH3109592.1"/>
    <property type="molecule type" value="Genomic_DNA"/>
</dbReference>
<keyword evidence="1" id="KW-0812">Transmembrane</keyword>
<evidence type="ECO:0008006" key="4">
    <source>
        <dbReference type="Google" id="ProtNLM"/>
    </source>
</evidence>
<keyword evidence="3" id="KW-1185">Reference proteome</keyword>
<dbReference type="PANTHER" id="PTHR33361">
    <property type="entry name" value="GLR0591 PROTEIN"/>
    <property type="match status" value="1"/>
</dbReference>
<proteinExistence type="predicted"/>
<evidence type="ECO:0000313" key="2">
    <source>
        <dbReference type="EMBL" id="CAH3109592.1"/>
    </source>
</evidence>